<evidence type="ECO:0000313" key="2">
    <source>
        <dbReference type="Proteomes" id="UP001233999"/>
    </source>
</evidence>
<dbReference type="AlphaFoldDB" id="A0AAD7ZC40"/>
<protein>
    <submittedName>
        <fullName evidence="1">Uncharacterized protein</fullName>
    </submittedName>
</protein>
<keyword evidence="2" id="KW-1185">Reference proteome</keyword>
<proteinExistence type="predicted"/>
<feature type="non-terminal residue" evidence="1">
    <location>
        <position position="1"/>
    </location>
</feature>
<organism evidence="1 2">
    <name type="scientific">Diploptera punctata</name>
    <name type="common">Pacific beetle cockroach</name>
    <dbReference type="NCBI Taxonomy" id="6984"/>
    <lineage>
        <taxon>Eukaryota</taxon>
        <taxon>Metazoa</taxon>
        <taxon>Ecdysozoa</taxon>
        <taxon>Arthropoda</taxon>
        <taxon>Hexapoda</taxon>
        <taxon>Insecta</taxon>
        <taxon>Pterygota</taxon>
        <taxon>Neoptera</taxon>
        <taxon>Polyneoptera</taxon>
        <taxon>Dictyoptera</taxon>
        <taxon>Blattodea</taxon>
        <taxon>Blaberoidea</taxon>
        <taxon>Blaberidae</taxon>
        <taxon>Diplopterinae</taxon>
        <taxon>Diploptera</taxon>
    </lineage>
</organism>
<reference evidence="1" key="1">
    <citation type="journal article" date="2023" name="IScience">
        <title>Live-bearing cockroach genome reveals convergent evolutionary mechanisms linked to viviparity in insects and beyond.</title>
        <authorList>
            <person name="Fouks B."/>
            <person name="Harrison M.C."/>
            <person name="Mikhailova A.A."/>
            <person name="Marchal E."/>
            <person name="English S."/>
            <person name="Carruthers M."/>
            <person name="Jennings E.C."/>
            <person name="Chiamaka E.L."/>
            <person name="Frigard R.A."/>
            <person name="Pippel M."/>
            <person name="Attardo G.M."/>
            <person name="Benoit J.B."/>
            <person name="Bornberg-Bauer E."/>
            <person name="Tobe S.S."/>
        </authorList>
    </citation>
    <scope>NUCLEOTIDE SEQUENCE</scope>
    <source>
        <tissue evidence="1">Testes</tissue>
    </source>
</reference>
<gene>
    <name evidence="1" type="ORF">L9F63_006159</name>
</gene>
<feature type="non-terminal residue" evidence="1">
    <location>
        <position position="104"/>
    </location>
</feature>
<dbReference type="Proteomes" id="UP001233999">
    <property type="component" value="Unassembled WGS sequence"/>
</dbReference>
<accession>A0AAD7ZC40</accession>
<name>A0AAD7ZC40_DIPPU</name>
<dbReference type="EMBL" id="JASPKZ010009369">
    <property type="protein sequence ID" value="KAJ9577253.1"/>
    <property type="molecule type" value="Genomic_DNA"/>
</dbReference>
<evidence type="ECO:0000313" key="1">
    <source>
        <dbReference type="EMBL" id="KAJ9577253.1"/>
    </source>
</evidence>
<sequence length="104" mass="12287">AREWRVRMFEYCDRKAKVNNKEVLRKLLRSRMQYRLKHAYGSISQPVTDIILTRRAANLNPIQGVTEMDKALNKTKHQYAQSSLRRVLRKQKVMVTPLGYALKL</sequence>
<comment type="caution">
    <text evidence="1">The sequence shown here is derived from an EMBL/GenBank/DDBJ whole genome shotgun (WGS) entry which is preliminary data.</text>
</comment>
<reference evidence="1" key="2">
    <citation type="submission" date="2023-05" db="EMBL/GenBank/DDBJ databases">
        <authorList>
            <person name="Fouks B."/>
        </authorList>
    </citation>
    <scope>NUCLEOTIDE SEQUENCE</scope>
    <source>
        <strain evidence="1">Stay&amp;Tobe</strain>
        <tissue evidence="1">Testes</tissue>
    </source>
</reference>